<dbReference type="EMBL" id="JAGGLL010000048">
    <property type="protein sequence ID" value="MBP2024085.1"/>
    <property type="molecule type" value="Genomic_DNA"/>
</dbReference>
<name>A0ABS4K8H6_9CLOT</name>
<keyword evidence="3" id="KW-1185">Reference proteome</keyword>
<dbReference type="Proteomes" id="UP001519308">
    <property type="component" value="Unassembled WGS sequence"/>
</dbReference>
<accession>A0ABS4K8H6</accession>
<evidence type="ECO:0000313" key="3">
    <source>
        <dbReference type="Proteomes" id="UP001519308"/>
    </source>
</evidence>
<reference evidence="2 3" key="1">
    <citation type="submission" date="2021-03" db="EMBL/GenBank/DDBJ databases">
        <title>Genomic Encyclopedia of Type Strains, Phase IV (KMG-IV): sequencing the most valuable type-strain genomes for metagenomic binning, comparative biology and taxonomic classification.</title>
        <authorList>
            <person name="Goeker M."/>
        </authorList>
    </citation>
    <scope>NUCLEOTIDE SEQUENCE [LARGE SCALE GENOMIC DNA]</scope>
    <source>
        <strain evidence="2 3">DSM 28650</strain>
    </source>
</reference>
<feature type="compositionally biased region" description="Basic and acidic residues" evidence="1">
    <location>
        <begin position="1"/>
        <end position="28"/>
    </location>
</feature>
<feature type="region of interest" description="Disordered" evidence="1">
    <location>
        <begin position="1"/>
        <end position="55"/>
    </location>
</feature>
<feature type="compositionally biased region" description="Low complexity" evidence="1">
    <location>
        <begin position="37"/>
        <end position="55"/>
    </location>
</feature>
<evidence type="ECO:0000256" key="1">
    <source>
        <dbReference type="SAM" id="MobiDB-lite"/>
    </source>
</evidence>
<dbReference type="RefSeq" id="WP_021282315.1">
    <property type="nucleotide sequence ID" value="NZ_JAGGLL010000048.1"/>
</dbReference>
<comment type="caution">
    <text evidence="2">The sequence shown here is derived from an EMBL/GenBank/DDBJ whole genome shotgun (WGS) entry which is preliminary data.</text>
</comment>
<evidence type="ECO:0000313" key="2">
    <source>
        <dbReference type="EMBL" id="MBP2024085.1"/>
    </source>
</evidence>
<protein>
    <submittedName>
        <fullName evidence="2">Uncharacterized protein</fullName>
    </submittedName>
</protein>
<organism evidence="2 3">
    <name type="scientific">Clostridium punense</name>
    <dbReference type="NCBI Taxonomy" id="1054297"/>
    <lineage>
        <taxon>Bacteria</taxon>
        <taxon>Bacillati</taxon>
        <taxon>Bacillota</taxon>
        <taxon>Clostridia</taxon>
        <taxon>Eubacteriales</taxon>
        <taxon>Clostridiaceae</taxon>
        <taxon>Clostridium</taxon>
    </lineage>
</organism>
<proteinExistence type="predicted"/>
<gene>
    <name evidence="2" type="ORF">J2Z44_003935</name>
</gene>
<sequence length="55" mass="6172">MVDNNKNRFKERKKSQAELRKMYPKDGADVGIINGVKNSSHPNSNDSSKDNSSSF</sequence>